<protein>
    <recommendedName>
        <fullName evidence="6">Connector enhancer of kinase suppressor of ras 1</fullName>
    </recommendedName>
</protein>
<sequence>ILNCSPESLLSQTATLEQVQIHPKPSDGLGLVIKSTSSGQHFFVGQTVPESAARECEQILPGDEIIKVNDQVVVGWTHKNLVCKLQEKLSCVTLILKKVSVSPSKSPVSSNTSKTHERNTSPLMAKSPFSSHPSHVPASPNGRDLLLKTNSAPISSPKHKNLLETQSAPGFQTENKLTSIKSDSGAPQNLEQASSVENLPGVSPNWPSRFSSQGHHTWPCLGVSSESKPLTPDVFVCLPPTTSELPAQLEMSCSKIYAKTLTPFEQCSSEMDSKNLKHSARPRSGSDSTSSPVNSLLAPPSANLRPSIYDSSLSSKTDAEVPQQGKRLASSHSSQGKAISPKKEKKLQPSDMDKHSQFNKETSDRAPRNQKATKLSRRRVSCRDLGSPDCDGWLWKKKENISFMSQKWKHCYCVLKKDKLYWYNGPQDEKALGMLKLSTYYLESPWESKHRKKYEFQLTHHMYKPFVFAADNLTDMNKWVTCLVKTLQKYKSHANANNSREEDCYSETEAEDDDQAKAQDAVKKQTAQSPVKNMPDASPVSTKEKGAEGVQMPNFSSPQTQVNDDLELMMTCLKQGGVSLIGKKTAMTRDEYRKSFIKRNKNPDINHKAHTLRVLQSTLKAKLQELEVLNQILEHPNLDAAAFRKWKAEHDQLYGSVEKGSQAAAENVFSMDVEGSNDQKKQESDDSEASE</sequence>
<dbReference type="Gene3D" id="2.30.29.30">
    <property type="entry name" value="Pleckstrin-homology domain (PH domain)/Phosphotyrosine-binding domain (PTB)"/>
    <property type="match status" value="1"/>
</dbReference>
<evidence type="ECO:0000259" key="2">
    <source>
        <dbReference type="PROSITE" id="PS50003"/>
    </source>
</evidence>
<reference evidence="4" key="1">
    <citation type="submission" date="2023-05" db="EMBL/GenBank/DDBJ databases">
        <authorList>
            <person name="Stuckert A."/>
        </authorList>
    </citation>
    <scope>NUCLEOTIDE SEQUENCE</scope>
</reference>
<comment type="caution">
    <text evidence="4">The sequence shown here is derived from an EMBL/GenBank/DDBJ whole genome shotgun (WGS) entry which is preliminary data.</text>
</comment>
<dbReference type="PANTHER" id="PTHR12844:SF10">
    <property type="entry name" value="CONNECTOR ENHANCER OF KINASE SUPPRESSOR OF RAS 1"/>
    <property type="match status" value="1"/>
</dbReference>
<dbReference type="CDD" id="cd06748">
    <property type="entry name" value="PDZ_CNK1_2_3-like"/>
    <property type="match status" value="1"/>
</dbReference>
<evidence type="ECO:0000256" key="1">
    <source>
        <dbReference type="SAM" id="MobiDB-lite"/>
    </source>
</evidence>
<keyword evidence="5" id="KW-1185">Reference proteome</keyword>
<feature type="compositionally biased region" description="Basic and acidic residues" evidence="1">
    <location>
        <begin position="346"/>
        <end position="367"/>
    </location>
</feature>
<dbReference type="PROSITE" id="PS50106">
    <property type="entry name" value="PDZ"/>
    <property type="match status" value="1"/>
</dbReference>
<dbReference type="Proteomes" id="UP001162483">
    <property type="component" value="Unassembled WGS sequence"/>
</dbReference>
<name>A0ABN9E6P7_9NEOB</name>
<feature type="region of interest" description="Disordered" evidence="1">
    <location>
        <begin position="102"/>
        <end position="171"/>
    </location>
</feature>
<dbReference type="Gene3D" id="2.30.42.10">
    <property type="match status" value="1"/>
</dbReference>
<feature type="region of interest" description="Disordered" evidence="1">
    <location>
        <begin position="267"/>
        <end position="379"/>
    </location>
</feature>
<evidence type="ECO:0008006" key="6">
    <source>
        <dbReference type="Google" id="ProtNLM"/>
    </source>
</evidence>
<feature type="compositionally biased region" description="Polar residues" evidence="1">
    <location>
        <begin position="285"/>
        <end position="294"/>
    </location>
</feature>
<dbReference type="SMART" id="SM00228">
    <property type="entry name" value="PDZ"/>
    <property type="match status" value="1"/>
</dbReference>
<dbReference type="SUPFAM" id="SSF50156">
    <property type="entry name" value="PDZ domain-like"/>
    <property type="match status" value="1"/>
</dbReference>
<feature type="region of interest" description="Disordered" evidence="1">
    <location>
        <begin position="498"/>
        <end position="560"/>
    </location>
</feature>
<feature type="domain" description="PDZ" evidence="3">
    <location>
        <begin position="18"/>
        <end position="100"/>
    </location>
</feature>
<feature type="non-terminal residue" evidence="4">
    <location>
        <position position="1"/>
    </location>
</feature>
<dbReference type="SMART" id="SM00233">
    <property type="entry name" value="PH"/>
    <property type="match status" value="1"/>
</dbReference>
<evidence type="ECO:0000313" key="5">
    <source>
        <dbReference type="Proteomes" id="UP001162483"/>
    </source>
</evidence>
<evidence type="ECO:0000313" key="4">
    <source>
        <dbReference type="EMBL" id="CAI9580318.1"/>
    </source>
</evidence>
<feature type="compositionally biased region" description="Acidic residues" evidence="1">
    <location>
        <begin position="504"/>
        <end position="514"/>
    </location>
</feature>
<organism evidence="4 5">
    <name type="scientific">Staurois parvus</name>
    <dbReference type="NCBI Taxonomy" id="386267"/>
    <lineage>
        <taxon>Eukaryota</taxon>
        <taxon>Metazoa</taxon>
        <taxon>Chordata</taxon>
        <taxon>Craniata</taxon>
        <taxon>Vertebrata</taxon>
        <taxon>Euteleostomi</taxon>
        <taxon>Amphibia</taxon>
        <taxon>Batrachia</taxon>
        <taxon>Anura</taxon>
        <taxon>Neobatrachia</taxon>
        <taxon>Ranoidea</taxon>
        <taxon>Ranidae</taxon>
        <taxon>Staurois</taxon>
    </lineage>
</organism>
<gene>
    <name evidence="4" type="ORF">SPARVUS_LOCUS9267466</name>
</gene>
<dbReference type="InterPro" id="IPR001478">
    <property type="entry name" value="PDZ"/>
</dbReference>
<proteinExistence type="predicted"/>
<dbReference type="InterPro" id="IPR036034">
    <property type="entry name" value="PDZ_sf"/>
</dbReference>
<dbReference type="Pfam" id="PF00169">
    <property type="entry name" value="PH"/>
    <property type="match status" value="1"/>
</dbReference>
<evidence type="ECO:0000259" key="3">
    <source>
        <dbReference type="PROSITE" id="PS50106"/>
    </source>
</evidence>
<dbReference type="InterPro" id="IPR001849">
    <property type="entry name" value="PH_domain"/>
</dbReference>
<feature type="domain" description="PH" evidence="2">
    <location>
        <begin position="387"/>
        <end position="488"/>
    </location>
</feature>
<dbReference type="PROSITE" id="PS50003">
    <property type="entry name" value="PH_DOMAIN"/>
    <property type="match status" value="1"/>
</dbReference>
<dbReference type="Pfam" id="PF00595">
    <property type="entry name" value="PDZ"/>
    <property type="match status" value="1"/>
</dbReference>
<dbReference type="PANTHER" id="PTHR12844">
    <property type="entry name" value="CONNECTOR ENCHANCER OF KINASE SUPPRESSOR OF RAS"/>
    <property type="match status" value="1"/>
</dbReference>
<feature type="region of interest" description="Disordered" evidence="1">
    <location>
        <begin position="665"/>
        <end position="691"/>
    </location>
</feature>
<dbReference type="EMBL" id="CATNWA010015179">
    <property type="protein sequence ID" value="CAI9580318.1"/>
    <property type="molecule type" value="Genomic_DNA"/>
</dbReference>
<dbReference type="SUPFAM" id="SSF50729">
    <property type="entry name" value="PH domain-like"/>
    <property type="match status" value="1"/>
</dbReference>
<dbReference type="InterPro" id="IPR011993">
    <property type="entry name" value="PH-like_dom_sf"/>
</dbReference>
<dbReference type="InterPro" id="IPR051566">
    <property type="entry name" value="CNKSR"/>
</dbReference>
<accession>A0ABN9E6P7</accession>